<accession>A0AAF0E440</accession>
<keyword evidence="3" id="KW-1185">Reference proteome</keyword>
<evidence type="ECO:0000313" key="3">
    <source>
        <dbReference type="Proteomes" id="UP001220961"/>
    </source>
</evidence>
<organism evidence="2 3">
    <name type="scientific">Malassezia caprae</name>
    <dbReference type="NCBI Taxonomy" id="1381934"/>
    <lineage>
        <taxon>Eukaryota</taxon>
        <taxon>Fungi</taxon>
        <taxon>Dikarya</taxon>
        <taxon>Basidiomycota</taxon>
        <taxon>Ustilaginomycotina</taxon>
        <taxon>Malasseziomycetes</taxon>
        <taxon>Malasseziales</taxon>
        <taxon>Malasseziaceae</taxon>
        <taxon>Malassezia</taxon>
    </lineage>
</organism>
<proteinExistence type="predicted"/>
<reference evidence="2" key="1">
    <citation type="submission" date="2023-03" db="EMBL/GenBank/DDBJ databases">
        <title>Mating type loci evolution in Malassezia.</title>
        <authorList>
            <person name="Coelho M.A."/>
        </authorList>
    </citation>
    <scope>NUCLEOTIDE SEQUENCE</scope>
    <source>
        <strain evidence="2">CBS 10434</strain>
    </source>
</reference>
<dbReference type="AlphaFoldDB" id="A0AAF0E440"/>
<evidence type="ECO:0000256" key="1">
    <source>
        <dbReference type="SAM" id="MobiDB-lite"/>
    </source>
</evidence>
<dbReference type="EMBL" id="CP119908">
    <property type="protein sequence ID" value="WFD18210.1"/>
    <property type="molecule type" value="Genomic_DNA"/>
</dbReference>
<feature type="region of interest" description="Disordered" evidence="1">
    <location>
        <begin position="30"/>
        <end position="76"/>
    </location>
</feature>
<sequence length="131" mass="14450">MAPAPLPPLSDRRRPGLRLSQLGVSVDALRTLPHESASRPKTTNMRRPIDLLPVMPVRRRAPTPADADDDGTGDIARCFAPAPQPTPQPAMLMAMPCLRVRHLPLSVAFYTRVLRFRRRASSVARLAPCRA</sequence>
<gene>
    <name evidence="2" type="ORF">MCAP1_000411</name>
</gene>
<evidence type="ECO:0000313" key="2">
    <source>
        <dbReference type="EMBL" id="WFD18210.1"/>
    </source>
</evidence>
<name>A0AAF0E440_9BASI</name>
<dbReference type="Proteomes" id="UP001220961">
    <property type="component" value="Chromosome 1"/>
</dbReference>
<protein>
    <submittedName>
        <fullName evidence="2">Uncharacterized protein</fullName>
    </submittedName>
</protein>